<dbReference type="AlphaFoldDB" id="A0A413JTK4"/>
<evidence type="ECO:0000313" key="2">
    <source>
        <dbReference type="Proteomes" id="UP000284614"/>
    </source>
</evidence>
<reference evidence="1 2" key="1">
    <citation type="submission" date="2018-08" db="EMBL/GenBank/DDBJ databases">
        <title>A genome reference for cultivated species of the human gut microbiota.</title>
        <authorList>
            <person name="Zou Y."/>
            <person name="Xue W."/>
            <person name="Luo G."/>
        </authorList>
    </citation>
    <scope>NUCLEOTIDE SEQUENCE [LARGE SCALE GENOMIC DNA]</scope>
    <source>
        <strain evidence="1 2">OF01-1</strain>
    </source>
</reference>
<dbReference type="Proteomes" id="UP000284614">
    <property type="component" value="Unassembled WGS sequence"/>
</dbReference>
<dbReference type="EMBL" id="QSDG01000024">
    <property type="protein sequence ID" value="RGY65291.1"/>
    <property type="molecule type" value="Genomic_DNA"/>
</dbReference>
<evidence type="ECO:0000313" key="1">
    <source>
        <dbReference type="EMBL" id="RGY65291.1"/>
    </source>
</evidence>
<protein>
    <submittedName>
        <fullName evidence="1">Uncharacterized protein</fullName>
    </submittedName>
</protein>
<dbReference type="RefSeq" id="WP_122130893.1">
    <property type="nucleotide sequence ID" value="NZ_JACSWE010000018.1"/>
</dbReference>
<accession>A0A413JTK4</accession>
<gene>
    <name evidence="1" type="ORF">DXA27_20205</name>
</gene>
<comment type="caution">
    <text evidence="1">The sequence shown here is derived from an EMBL/GenBank/DDBJ whole genome shotgun (WGS) entry which is preliminary data.</text>
</comment>
<proteinExistence type="predicted"/>
<organism evidence="1 2">
    <name type="scientific">Bacteroides fragilis</name>
    <dbReference type="NCBI Taxonomy" id="817"/>
    <lineage>
        <taxon>Bacteria</taxon>
        <taxon>Pseudomonadati</taxon>
        <taxon>Bacteroidota</taxon>
        <taxon>Bacteroidia</taxon>
        <taxon>Bacteroidales</taxon>
        <taxon>Bacteroidaceae</taxon>
        <taxon>Bacteroides</taxon>
    </lineage>
</organism>
<name>A0A413JTK4_BACFG</name>
<sequence>MSIVIGIINEKGVTISADTKLANIKIPTQYQSGLKKIFHFQLDGLNYIFGCAGPNVMELITFLRILQKYPFTLAEGYSQKDFMKCIQTILKDNKINSLMTLWGCISDKQPQLWMISSAQMEMLSQGYAIFPPHGTQVYARQLMDSYFQKKHKLYNENLLDFLYGYQLELGKKSKFEFIDDDFYYHILDINNNVITPSKSRLGKEVSLNPNNKNT</sequence>